<dbReference type="SUPFAM" id="SSF57997">
    <property type="entry name" value="Tropomyosin"/>
    <property type="match status" value="1"/>
</dbReference>
<feature type="coiled-coil region" evidence="1">
    <location>
        <begin position="529"/>
        <end position="605"/>
    </location>
</feature>
<evidence type="ECO:0000256" key="1">
    <source>
        <dbReference type="SAM" id="Coils"/>
    </source>
</evidence>
<organism evidence="3 4">
    <name type="scientific">Stylosanthes scabra</name>
    <dbReference type="NCBI Taxonomy" id="79078"/>
    <lineage>
        <taxon>Eukaryota</taxon>
        <taxon>Viridiplantae</taxon>
        <taxon>Streptophyta</taxon>
        <taxon>Embryophyta</taxon>
        <taxon>Tracheophyta</taxon>
        <taxon>Spermatophyta</taxon>
        <taxon>Magnoliopsida</taxon>
        <taxon>eudicotyledons</taxon>
        <taxon>Gunneridae</taxon>
        <taxon>Pentapetalae</taxon>
        <taxon>rosids</taxon>
        <taxon>fabids</taxon>
        <taxon>Fabales</taxon>
        <taxon>Fabaceae</taxon>
        <taxon>Papilionoideae</taxon>
        <taxon>50 kb inversion clade</taxon>
        <taxon>dalbergioids sensu lato</taxon>
        <taxon>Dalbergieae</taxon>
        <taxon>Pterocarpus clade</taxon>
        <taxon>Stylosanthes</taxon>
    </lineage>
</organism>
<dbReference type="EMBL" id="JASCZI010091216">
    <property type="protein sequence ID" value="MED6149498.1"/>
    <property type="molecule type" value="Genomic_DNA"/>
</dbReference>
<gene>
    <name evidence="3" type="ORF">PIB30_063076</name>
</gene>
<reference evidence="3 4" key="1">
    <citation type="journal article" date="2023" name="Plants (Basel)">
        <title>Bridging the Gap: Combining Genomics and Transcriptomics Approaches to Understand Stylosanthes scabra, an Orphan Legume from the Brazilian Caatinga.</title>
        <authorList>
            <person name="Ferreira-Neto J.R.C."/>
            <person name="da Silva M.D."/>
            <person name="Binneck E."/>
            <person name="de Melo N.F."/>
            <person name="da Silva R.H."/>
            <person name="de Melo A.L.T.M."/>
            <person name="Pandolfi V."/>
            <person name="Bustamante F.O."/>
            <person name="Brasileiro-Vidal A.C."/>
            <person name="Benko-Iseppon A.M."/>
        </authorList>
    </citation>
    <scope>NUCLEOTIDE SEQUENCE [LARGE SCALE GENOMIC DNA]</scope>
    <source>
        <tissue evidence="3">Leaves</tissue>
    </source>
</reference>
<comment type="caution">
    <text evidence="3">The sequence shown here is derived from an EMBL/GenBank/DDBJ whole genome shotgun (WGS) entry which is preliminary data.</text>
</comment>
<feature type="compositionally biased region" description="Polar residues" evidence="2">
    <location>
        <begin position="418"/>
        <end position="431"/>
    </location>
</feature>
<dbReference type="Proteomes" id="UP001341840">
    <property type="component" value="Unassembled WGS sequence"/>
</dbReference>
<feature type="region of interest" description="Disordered" evidence="2">
    <location>
        <begin position="402"/>
        <end position="459"/>
    </location>
</feature>
<protein>
    <submittedName>
        <fullName evidence="3">Uncharacterized protein</fullName>
    </submittedName>
</protein>
<feature type="region of interest" description="Disordered" evidence="2">
    <location>
        <begin position="647"/>
        <end position="666"/>
    </location>
</feature>
<evidence type="ECO:0000313" key="4">
    <source>
        <dbReference type="Proteomes" id="UP001341840"/>
    </source>
</evidence>
<keyword evidence="1" id="KW-0175">Coiled coil</keyword>
<proteinExistence type="predicted"/>
<sequence>MGFYILRFRSSAWEHVSYSIAEERSCHISFVEGTSDRGFMKAFQSVCWYLQLDLSLRVFLYFLHLTRPFSQKKSRWASFRAREVRRIFSLYEDSFHDFKNYYFKVRAVEGFRPFFENERGEYQFRLYWYTGPESPKFDFSDLDKEDQEVVTVLKECCAKAPFNTKTLLTRSPSYIRTELEKMTNNSDAYKRMRAWKNLRSPHRRRLREAHIPTYVYTLGSRNRYEGYRIDSLDLNSLKSSNFIAIELIRDSPEPIRFWVGTQVPNLNRFVCGLSRLKQGFQKMEHLLRVLSRFGPGANRFVFGQGKILRTCIQGELIRSGRESIRTPTTRFQQDMSIVNDRGRVKGPRGSATDGSLVLVLDRSGLAIITDRMQVVSSSLAAQLRLWRDRALVILFMYCSKDNPKSSSSPVSRAPPLGSENQSVSGPETQPATKGPEFKVPKTPATAADQSKSKKRKGFGHSYRSVYSPDFDVVGFTDEFIMENSRVAMDEAGSKSNLEYMMKAGIKAAAISRALQKKLAECPPTSRTVLEQLKEKVAALEKGKEDAEGELSEAQAELAKVKKSAKEAERLRKKVEVEATELQKKVEGLEMDLAKQKEEYEELEDNSIKIPTLKVHLLHPDNYVAGNQIVWCSDLLPESEGPYFEEQAAEVGDAKKSEPQVGANDAE</sequence>
<name>A0ABU6TNH3_9FABA</name>
<accession>A0ABU6TNH3</accession>
<evidence type="ECO:0000313" key="3">
    <source>
        <dbReference type="EMBL" id="MED6149498.1"/>
    </source>
</evidence>
<evidence type="ECO:0000256" key="2">
    <source>
        <dbReference type="SAM" id="MobiDB-lite"/>
    </source>
</evidence>
<keyword evidence="4" id="KW-1185">Reference proteome</keyword>